<dbReference type="GO" id="GO:0005524">
    <property type="term" value="F:ATP binding"/>
    <property type="evidence" value="ECO:0007669"/>
    <property type="project" value="InterPro"/>
</dbReference>
<protein>
    <recommendedName>
        <fullName evidence="2">Protein kinase domain-containing protein</fullName>
    </recommendedName>
</protein>
<gene>
    <name evidence="3" type="ORF">M407DRAFT_232189</name>
</gene>
<keyword evidence="4" id="KW-1185">Reference proteome</keyword>
<feature type="compositionally biased region" description="Low complexity" evidence="1">
    <location>
        <begin position="296"/>
        <end position="316"/>
    </location>
</feature>
<feature type="domain" description="Protein kinase" evidence="2">
    <location>
        <begin position="43"/>
        <end position="283"/>
    </location>
</feature>
<dbReference type="PROSITE" id="PS50011">
    <property type="entry name" value="PROTEIN_KINASE_DOM"/>
    <property type="match status" value="1"/>
</dbReference>
<dbReference type="GO" id="GO:0004674">
    <property type="term" value="F:protein serine/threonine kinase activity"/>
    <property type="evidence" value="ECO:0007669"/>
    <property type="project" value="TreeGrafter"/>
</dbReference>
<dbReference type="SUPFAM" id="SSF56112">
    <property type="entry name" value="Protein kinase-like (PK-like)"/>
    <property type="match status" value="1"/>
</dbReference>
<reference evidence="4" key="2">
    <citation type="submission" date="2015-01" db="EMBL/GenBank/DDBJ databases">
        <title>Evolutionary Origins and Diversification of the Mycorrhizal Mutualists.</title>
        <authorList>
            <consortium name="DOE Joint Genome Institute"/>
            <consortium name="Mycorrhizal Genomics Consortium"/>
            <person name="Kohler A."/>
            <person name="Kuo A."/>
            <person name="Nagy L.G."/>
            <person name="Floudas D."/>
            <person name="Copeland A."/>
            <person name="Barry K.W."/>
            <person name="Cichocki N."/>
            <person name="Veneault-Fourrey C."/>
            <person name="LaButti K."/>
            <person name="Lindquist E.A."/>
            <person name="Lipzen A."/>
            <person name="Lundell T."/>
            <person name="Morin E."/>
            <person name="Murat C."/>
            <person name="Riley R."/>
            <person name="Ohm R."/>
            <person name="Sun H."/>
            <person name="Tunlid A."/>
            <person name="Henrissat B."/>
            <person name="Grigoriev I.V."/>
            <person name="Hibbett D.S."/>
            <person name="Martin F."/>
        </authorList>
    </citation>
    <scope>NUCLEOTIDE SEQUENCE [LARGE SCALE GENOMIC DNA]</scope>
    <source>
        <strain evidence="4">MUT 4182</strain>
    </source>
</reference>
<accession>A0A0C3QKD3</accession>
<dbReference type="InterPro" id="IPR011009">
    <property type="entry name" value="Kinase-like_dom_sf"/>
</dbReference>
<dbReference type="InterPro" id="IPR011989">
    <property type="entry name" value="ARM-like"/>
</dbReference>
<dbReference type="Proteomes" id="UP000054248">
    <property type="component" value="Unassembled WGS sequence"/>
</dbReference>
<feature type="region of interest" description="Disordered" evidence="1">
    <location>
        <begin position="406"/>
        <end position="443"/>
    </location>
</feature>
<evidence type="ECO:0000256" key="1">
    <source>
        <dbReference type="SAM" id="MobiDB-lite"/>
    </source>
</evidence>
<proteinExistence type="predicted"/>
<feature type="compositionally biased region" description="Polar residues" evidence="1">
    <location>
        <begin position="349"/>
        <end position="374"/>
    </location>
</feature>
<dbReference type="HOGENOM" id="CLU_385515_0_0_1"/>
<dbReference type="OrthoDB" id="1668230at2759"/>
<dbReference type="InterPro" id="IPR016024">
    <property type="entry name" value="ARM-type_fold"/>
</dbReference>
<evidence type="ECO:0000313" key="3">
    <source>
        <dbReference type="EMBL" id="KIO27796.1"/>
    </source>
</evidence>
<dbReference type="PANTHER" id="PTHR44329">
    <property type="entry name" value="SERINE/THREONINE-PROTEIN KINASE TNNI3K-RELATED"/>
    <property type="match status" value="1"/>
</dbReference>
<dbReference type="AlphaFoldDB" id="A0A0C3QKD3"/>
<dbReference type="Gene3D" id="1.25.10.10">
    <property type="entry name" value="Leucine-rich Repeat Variant"/>
    <property type="match status" value="1"/>
</dbReference>
<dbReference type="InterPro" id="IPR000719">
    <property type="entry name" value="Prot_kinase_dom"/>
</dbReference>
<dbReference type="Pfam" id="PF07714">
    <property type="entry name" value="PK_Tyr_Ser-Thr"/>
    <property type="match status" value="1"/>
</dbReference>
<name>A0A0C3QKD3_9AGAM</name>
<evidence type="ECO:0000259" key="2">
    <source>
        <dbReference type="PROSITE" id="PS50011"/>
    </source>
</evidence>
<dbReference type="InterPro" id="IPR051681">
    <property type="entry name" value="Ser/Thr_Kinases-Pseudokinases"/>
</dbReference>
<feature type="region of interest" description="Disordered" evidence="1">
    <location>
        <begin position="288"/>
        <end position="374"/>
    </location>
</feature>
<reference evidence="3 4" key="1">
    <citation type="submission" date="2014-04" db="EMBL/GenBank/DDBJ databases">
        <authorList>
            <consortium name="DOE Joint Genome Institute"/>
            <person name="Kuo A."/>
            <person name="Girlanda M."/>
            <person name="Perotto S."/>
            <person name="Kohler A."/>
            <person name="Nagy L.G."/>
            <person name="Floudas D."/>
            <person name="Copeland A."/>
            <person name="Barry K.W."/>
            <person name="Cichocki N."/>
            <person name="Veneault-Fourrey C."/>
            <person name="LaButti K."/>
            <person name="Lindquist E.A."/>
            <person name="Lipzen A."/>
            <person name="Lundell T."/>
            <person name="Morin E."/>
            <person name="Murat C."/>
            <person name="Sun H."/>
            <person name="Tunlid A."/>
            <person name="Henrissat B."/>
            <person name="Grigoriev I.V."/>
            <person name="Hibbett D.S."/>
            <person name="Martin F."/>
            <person name="Nordberg H.P."/>
            <person name="Cantor M.N."/>
            <person name="Hua S.X."/>
        </authorList>
    </citation>
    <scope>NUCLEOTIDE SEQUENCE [LARGE SCALE GENOMIC DNA]</scope>
    <source>
        <strain evidence="3 4">MUT 4182</strain>
    </source>
</reference>
<sequence>MASFANFRRIPQENPIPSLANLVIQHQQQQRAQWILLPESLAINPDAPLGVIGSTSTYRGTFERHHVAVRKFDPDTLWQPLADAVQQSLNLQNPHVLQIFGVSHQSIQPSYIVYPLYDDGNVMQYIQRVPDVLRARLAYEVSAGMEYLHSMNVIHGRLKPSNVLVTSEGHACVTDYGLYQLGSMPASSPRYFSPEAWKGRTSKPSDVFAFAMTAYEIFTSNQPWGILSVSQIFQLLVREEERPDRPESSDPLAIQDRDWHVLQSCWGTDPSSRPTFAQVSALLLAPDPTPEEAAEPETVASPTMTLSPTATSTPTLVNVGISPAPPPYASPSPRPLPQPSLSLDVARLQGSTPSSGNTSRSNTLPHSTGRQRSSLSALTHVDVGEIQQPLPFGAHMQQQQQKMIVSNGLPSPHSDGSSDTASPAPQPTPAPQTRHTRVSSVSTQQLGIGTLDSANSSAVFALVDNLKHALRLDPPRNEYIASAIYAIARVARTIKLAKLLAKCGCVEPLIKCLTTSNDPDVLMWSARAVGCLMRPNSADMSKTLLDAGAARGLARLPKVIPSENVRPLEAFAFTIQRFSIAEWGAGTRRALVEAGVVDSLLAALRTASDATNPKVHIEIAVAISALGDVGGGEIRKEIVRAGGVDILKQVGKTKNKDVARACSMAVTSVTGNIWTRNTASAKAAMMHNWSGGCPDHQPDCPLPTSDNRINPYIVNLS</sequence>
<dbReference type="PANTHER" id="PTHR44329:SF289">
    <property type="entry name" value="SERINE_THREONINE-PROTEIN KINASE VIK"/>
    <property type="match status" value="1"/>
</dbReference>
<organism evidence="3 4">
    <name type="scientific">Tulasnella calospora MUT 4182</name>
    <dbReference type="NCBI Taxonomy" id="1051891"/>
    <lineage>
        <taxon>Eukaryota</taxon>
        <taxon>Fungi</taxon>
        <taxon>Dikarya</taxon>
        <taxon>Basidiomycota</taxon>
        <taxon>Agaricomycotina</taxon>
        <taxon>Agaricomycetes</taxon>
        <taxon>Cantharellales</taxon>
        <taxon>Tulasnellaceae</taxon>
        <taxon>Tulasnella</taxon>
    </lineage>
</organism>
<dbReference type="EMBL" id="KN823003">
    <property type="protein sequence ID" value="KIO27796.1"/>
    <property type="molecule type" value="Genomic_DNA"/>
</dbReference>
<dbReference type="STRING" id="1051891.A0A0C3QKD3"/>
<feature type="compositionally biased region" description="Pro residues" evidence="1">
    <location>
        <begin position="323"/>
        <end position="338"/>
    </location>
</feature>
<dbReference type="Gene3D" id="1.10.510.10">
    <property type="entry name" value="Transferase(Phosphotransferase) domain 1"/>
    <property type="match status" value="1"/>
</dbReference>
<dbReference type="InterPro" id="IPR001245">
    <property type="entry name" value="Ser-Thr/Tyr_kinase_cat_dom"/>
</dbReference>
<evidence type="ECO:0000313" key="4">
    <source>
        <dbReference type="Proteomes" id="UP000054248"/>
    </source>
</evidence>
<dbReference type="SUPFAM" id="SSF48371">
    <property type="entry name" value="ARM repeat"/>
    <property type="match status" value="1"/>
</dbReference>